<keyword evidence="2" id="KW-1185">Reference proteome</keyword>
<name>A0ABT8ZRL1_9SPHN</name>
<dbReference type="EMBL" id="JAUQOM010000017">
    <property type="protein sequence ID" value="MDO7837177.1"/>
    <property type="molecule type" value="Genomic_DNA"/>
</dbReference>
<protein>
    <submittedName>
        <fullName evidence="1">DsrE family protein</fullName>
    </submittedName>
</protein>
<comment type="caution">
    <text evidence="1">The sequence shown here is derived from an EMBL/GenBank/DDBJ whole genome shotgun (WGS) entry which is preliminary data.</text>
</comment>
<evidence type="ECO:0000313" key="2">
    <source>
        <dbReference type="Proteomes" id="UP001176471"/>
    </source>
</evidence>
<gene>
    <name evidence="1" type="ORF">Q4610_19205</name>
</gene>
<accession>A0ABT8ZRL1</accession>
<evidence type="ECO:0000313" key="1">
    <source>
        <dbReference type="EMBL" id="MDO7837177.1"/>
    </source>
</evidence>
<reference evidence="1" key="1">
    <citation type="submission" date="2023-07" db="EMBL/GenBank/DDBJ databases">
        <title>Bacterial whole genome sequence for Sphingobium sp. HBC34.</title>
        <authorList>
            <person name="Le V."/>
            <person name="Ko S.-R."/>
            <person name="Ahn C.-Y."/>
            <person name="Oh H.-M."/>
        </authorList>
    </citation>
    <scope>NUCLEOTIDE SEQUENCE</scope>
    <source>
        <strain evidence="1">HBC34</strain>
    </source>
</reference>
<dbReference type="Pfam" id="PF02635">
    <property type="entry name" value="DsrE"/>
    <property type="match status" value="1"/>
</dbReference>
<dbReference type="RefSeq" id="WP_304537479.1">
    <property type="nucleotide sequence ID" value="NZ_JAUQOM010000017.1"/>
</dbReference>
<dbReference type="InterPro" id="IPR027396">
    <property type="entry name" value="DsrEFH-like"/>
</dbReference>
<proteinExistence type="predicted"/>
<dbReference type="InterPro" id="IPR003787">
    <property type="entry name" value="Sulphur_relay_DsrE/F-like"/>
</dbReference>
<sequence length="125" mass="13487">MTKAAIIIYSDPKPGTEEALGRLFNALFLAYELKEKQQEVAIIFQGAGTRWPAELVKADHPAHALYEAVKDVVAGVCGGCADVFGATEDARKTGLKLDYEKTIPGTPGILDISTYLDHGYALVTF</sequence>
<dbReference type="Proteomes" id="UP001176471">
    <property type="component" value="Unassembled WGS sequence"/>
</dbReference>
<dbReference type="SUPFAM" id="SSF75169">
    <property type="entry name" value="DsrEFH-like"/>
    <property type="match status" value="1"/>
</dbReference>
<organism evidence="1 2">
    <name type="scientific">Sphingobium cyanobacteriorum</name>
    <dbReference type="NCBI Taxonomy" id="3063954"/>
    <lineage>
        <taxon>Bacteria</taxon>
        <taxon>Pseudomonadati</taxon>
        <taxon>Pseudomonadota</taxon>
        <taxon>Alphaproteobacteria</taxon>
        <taxon>Sphingomonadales</taxon>
        <taxon>Sphingomonadaceae</taxon>
        <taxon>Sphingobium</taxon>
    </lineage>
</organism>